<organism evidence="2 3">
    <name type="scientific">Aquirufa originis</name>
    <dbReference type="NCBI Taxonomy" id="3096514"/>
    <lineage>
        <taxon>Bacteria</taxon>
        <taxon>Pseudomonadati</taxon>
        <taxon>Bacteroidota</taxon>
        <taxon>Cytophagia</taxon>
        <taxon>Cytophagales</taxon>
        <taxon>Flectobacillaceae</taxon>
        <taxon>Aquirufa</taxon>
    </lineage>
</organism>
<dbReference type="PANTHER" id="PTHR33383">
    <property type="entry name" value="MEMBRANE PROTEIN INSERTION EFFICIENCY FACTOR-RELATED"/>
    <property type="match status" value="1"/>
</dbReference>
<name>A0ABW6DCK3_9BACT</name>
<dbReference type="InterPro" id="IPR002696">
    <property type="entry name" value="Membr_insert_effic_factor_YidD"/>
</dbReference>
<keyword evidence="1" id="KW-0472">Membrane</keyword>
<dbReference type="NCBIfam" id="TIGR00278">
    <property type="entry name" value="membrane protein insertion efficiency factor YidD"/>
    <property type="match status" value="1"/>
</dbReference>
<comment type="function">
    <text evidence="1">Could be involved in insertion of integral membrane proteins into the membrane.</text>
</comment>
<dbReference type="RefSeq" id="WP_377979131.1">
    <property type="nucleotide sequence ID" value="NZ_JBBKXY010000003.1"/>
</dbReference>
<evidence type="ECO:0000313" key="3">
    <source>
        <dbReference type="Proteomes" id="UP001598112"/>
    </source>
</evidence>
<evidence type="ECO:0000313" key="2">
    <source>
        <dbReference type="EMBL" id="MFD3293894.1"/>
    </source>
</evidence>
<keyword evidence="1" id="KW-1003">Cell membrane</keyword>
<comment type="similarity">
    <text evidence="1">Belongs to the UPF0161 family.</text>
</comment>
<comment type="caution">
    <text evidence="2">The sequence shown here is derived from an EMBL/GenBank/DDBJ whole genome shotgun (WGS) entry which is preliminary data.</text>
</comment>
<reference evidence="2 3" key="1">
    <citation type="submission" date="2024-03" db="EMBL/GenBank/DDBJ databases">
        <title>Aquirufa genome sequencing.</title>
        <authorList>
            <person name="Pitt A."/>
            <person name="Hahn M.W."/>
        </authorList>
    </citation>
    <scope>NUCLEOTIDE SEQUENCE [LARGE SCALE GENOMIC DNA]</scope>
    <source>
        <strain evidence="2 3">KTFRIE-69F</strain>
    </source>
</reference>
<dbReference type="EMBL" id="JBBKXY010000003">
    <property type="protein sequence ID" value="MFD3293894.1"/>
    <property type="molecule type" value="Genomic_DNA"/>
</dbReference>
<dbReference type="SMART" id="SM01234">
    <property type="entry name" value="Haemolytic"/>
    <property type="match status" value="1"/>
</dbReference>
<evidence type="ECO:0000256" key="1">
    <source>
        <dbReference type="HAMAP-Rule" id="MF_00386"/>
    </source>
</evidence>
<proteinExistence type="inferred from homology"/>
<dbReference type="Proteomes" id="UP001598112">
    <property type="component" value="Unassembled WGS sequence"/>
</dbReference>
<dbReference type="PANTHER" id="PTHR33383:SF1">
    <property type="entry name" value="MEMBRANE PROTEIN INSERTION EFFICIENCY FACTOR-RELATED"/>
    <property type="match status" value="1"/>
</dbReference>
<dbReference type="Pfam" id="PF01809">
    <property type="entry name" value="YidD"/>
    <property type="match status" value="1"/>
</dbReference>
<dbReference type="HAMAP" id="MF_00386">
    <property type="entry name" value="UPF0161_YidD"/>
    <property type="match status" value="1"/>
</dbReference>
<keyword evidence="3" id="KW-1185">Reference proteome</keyword>
<protein>
    <recommendedName>
        <fullName evidence="1">Putative membrane protein insertion efficiency factor</fullName>
    </recommendedName>
</protein>
<accession>A0ABW6DCK3</accession>
<sequence length="74" mass="8470">MLQRIFVFFFLLLIRIYQGMISPFLPNSCRYTPTCSEYAKQAFQKHGLIEGLRLTLKRVGSCHPWGGSGHDPVP</sequence>
<gene>
    <name evidence="2" type="primary">yidD</name>
    <name evidence="2" type="ORF">SKC35_09370</name>
</gene>
<comment type="subcellular location">
    <subcellularLocation>
        <location evidence="1">Cell membrane</location>
        <topology evidence="1">Peripheral membrane protein</topology>
        <orientation evidence="1">Cytoplasmic side</orientation>
    </subcellularLocation>
</comment>